<feature type="region of interest" description="Disordered" evidence="1">
    <location>
        <begin position="1"/>
        <end position="34"/>
    </location>
</feature>
<evidence type="ECO:0000313" key="2">
    <source>
        <dbReference type="EMBL" id="SVC85145.1"/>
    </source>
</evidence>
<organism evidence="2">
    <name type="scientific">marine metagenome</name>
    <dbReference type="NCBI Taxonomy" id="408172"/>
    <lineage>
        <taxon>unclassified sequences</taxon>
        <taxon>metagenomes</taxon>
        <taxon>ecological metagenomes</taxon>
    </lineage>
</organism>
<reference evidence="2" key="1">
    <citation type="submission" date="2018-05" db="EMBL/GenBank/DDBJ databases">
        <authorList>
            <person name="Lanie J.A."/>
            <person name="Ng W.-L."/>
            <person name="Kazmierczak K.M."/>
            <person name="Andrzejewski T.M."/>
            <person name="Davidsen T.M."/>
            <person name="Wayne K.J."/>
            <person name="Tettelin H."/>
            <person name="Glass J.I."/>
            <person name="Rusch D."/>
            <person name="Podicherti R."/>
            <person name="Tsui H.-C.T."/>
            <person name="Winkler M.E."/>
        </authorList>
    </citation>
    <scope>NUCLEOTIDE SEQUENCE</scope>
</reference>
<dbReference type="AlphaFoldDB" id="A0A382QJT0"/>
<feature type="compositionally biased region" description="Polar residues" evidence="1">
    <location>
        <begin position="9"/>
        <end position="34"/>
    </location>
</feature>
<protein>
    <submittedName>
        <fullName evidence="2">Uncharacterized protein</fullName>
    </submittedName>
</protein>
<gene>
    <name evidence="2" type="ORF">METZ01_LOCUS337999</name>
</gene>
<name>A0A382QJT0_9ZZZZ</name>
<proteinExistence type="predicted"/>
<dbReference type="EMBL" id="UINC01114670">
    <property type="protein sequence ID" value="SVC85145.1"/>
    <property type="molecule type" value="Genomic_DNA"/>
</dbReference>
<evidence type="ECO:0000256" key="1">
    <source>
        <dbReference type="SAM" id="MobiDB-lite"/>
    </source>
</evidence>
<sequence>MDNRGHGDSPSSRVEAQNDLTATVSSIEQTVLNG</sequence>
<accession>A0A382QJT0</accession>